<dbReference type="Pfam" id="PF26361">
    <property type="entry name" value="MIB_arm"/>
    <property type="match status" value="1"/>
</dbReference>
<protein>
    <submittedName>
        <fullName evidence="6">Immunoglobulin-blocking virulence protein</fullName>
    </submittedName>
</protein>
<feature type="compositionally biased region" description="Pro residues" evidence="2">
    <location>
        <begin position="100"/>
        <end position="112"/>
    </location>
</feature>
<feature type="domain" description="IgG-blocking virulence" evidence="3">
    <location>
        <begin position="372"/>
        <end position="570"/>
    </location>
</feature>
<dbReference type="InterPro" id="IPR058860">
    <property type="entry name" value="MIB_M2"/>
</dbReference>
<dbReference type="PRINTS" id="PR01217">
    <property type="entry name" value="PRICHEXTENSN"/>
</dbReference>
<evidence type="ECO:0000256" key="2">
    <source>
        <dbReference type="SAM" id="MobiDB-lite"/>
    </source>
</evidence>
<dbReference type="InterPro" id="IPR030941">
    <property type="entry name" value="Predic_Ig_block"/>
</dbReference>
<dbReference type="NCBIfam" id="TIGR04524">
    <property type="entry name" value="mycoplas_M_dom"/>
    <property type="match status" value="1"/>
</dbReference>
<feature type="domain" description="Mycoplasma immunoglobulin binding protein M2" evidence="5">
    <location>
        <begin position="580"/>
        <end position="771"/>
    </location>
</feature>
<reference evidence="6 7" key="1">
    <citation type="submission" date="2021-09" db="EMBL/GenBank/DDBJ databases">
        <title>WGS of Mycoplasma sp. Zaradi2 strains.</title>
        <authorList>
            <person name="Spergser J."/>
        </authorList>
    </citation>
    <scope>NUCLEOTIDE SEQUENCE [LARGE SCALE GENOMIC DNA]</scope>
    <source>
        <strain evidence="6 7">1331</strain>
    </source>
</reference>
<dbReference type="RefSeq" id="WP_223644928.1">
    <property type="nucleotide sequence ID" value="NZ_JAIQBY010000043.1"/>
</dbReference>
<feature type="region of interest" description="Disordered" evidence="2">
    <location>
        <begin position="82"/>
        <end position="173"/>
    </location>
</feature>
<dbReference type="PANTHER" id="PTHR13037">
    <property type="entry name" value="FORMIN"/>
    <property type="match status" value="1"/>
</dbReference>
<dbReference type="InterPro" id="IPR030942">
    <property type="entry name" value="Mycoplas_M_dom"/>
</dbReference>
<accession>A0A953NGX7</accession>
<keyword evidence="1" id="KW-0945">Host-virus interaction</keyword>
<sequence length="779" mass="88492">MSFLKKRKSKILIGTVAAGSVLSISTGLLVYATSSSNDSGIGIVSNGAVNSYLSQDKNAIDSKAKPSSTDYKKSKIIITDDIEKIQLPSEEPPKPKPDPVPEPPKPEPIPEPPKPKPEPPKPKPEPIPEPPKPKPQPKPEPPKPKPQPKPKPEPKPQPPKPKPEPEVVKKPLVINGVTVQANVKPRKERVVSQRDKERKIANPKPYTNIVVDKLLGIEVTDELRKKTIEKALNPGDNDRIGLFNDFRLTTITNNAKTLDEAEKLINLSDNDRYNWQNVLQRFQRLLNSPRVVEFLKEEAKKEYPTKKFNTETQRYVWLIQNLDQSKFTKMSSQAEKYLKEGLTIDPRNTYVNENGELDSWSYAPPDEFNTVVRTMKKDNQNKTFWHNDHWPRPSGSILTGEYPGWEKTDVTSTPEYSKYNVSHSDGIKISTMRKTNPESGKRNHGIVVEIDAANPSGYAKTLELIKKLKEDKKEVTSYRIFNMGETSSSQKFKEILSELPNELPQLELFFSANATNTSSLIALENKNIKELSLYTQGNSLLTQWSFNPLALRNTEWINTNDYNVSSHYPKNSNIATRITFDTIAFDQEDYKGDQNFERINDGLRLVYFTRNNEKFFQGAFGPGLEPDHNESNNSYPMGLDFSRVPNIKSLRGLIFHDIEGKNQKPRKIRRLTLYNNAETFEISGDELDKASFHHMVTGEPQPPKTEINFSNGNITKKIRITSKDRLSGDALRNLTYFFKYNDAIKASNTIQVPEDAIELRDQLKSNGYNVETSNDVYIP</sequence>
<evidence type="ECO:0000259" key="5">
    <source>
        <dbReference type="Pfam" id="PF26364"/>
    </source>
</evidence>
<dbReference type="AlphaFoldDB" id="A0A953NGX7"/>
<evidence type="ECO:0000313" key="6">
    <source>
        <dbReference type="EMBL" id="MBZ4195670.1"/>
    </source>
</evidence>
<dbReference type="Proteomes" id="UP000772186">
    <property type="component" value="Unassembled WGS sequence"/>
</dbReference>
<evidence type="ECO:0000259" key="4">
    <source>
        <dbReference type="Pfam" id="PF26361"/>
    </source>
</evidence>
<proteinExistence type="predicted"/>
<dbReference type="Pfam" id="PF26364">
    <property type="entry name" value="MIB_M2"/>
    <property type="match status" value="1"/>
</dbReference>
<feature type="domain" description="Mycoplasma immunoglobulin binding protein arm" evidence="4">
    <location>
        <begin position="220"/>
        <end position="366"/>
    </location>
</feature>
<feature type="compositionally biased region" description="Pro residues" evidence="2">
    <location>
        <begin position="127"/>
        <end position="160"/>
    </location>
</feature>
<keyword evidence="7" id="KW-1185">Reference proteome</keyword>
<gene>
    <name evidence="6" type="ORF">LAD73_03010</name>
</gene>
<dbReference type="PANTHER" id="PTHR13037:SF24">
    <property type="entry name" value="POLYCOMB PROTEIN PCL-RELATED"/>
    <property type="match status" value="1"/>
</dbReference>
<dbReference type="Pfam" id="PF26360">
    <property type="entry name" value="MIB_M1"/>
    <property type="match status" value="1"/>
</dbReference>
<comment type="caution">
    <text evidence="6">The sequence shown here is derived from an EMBL/GenBank/DDBJ whole genome shotgun (WGS) entry which is preliminary data.</text>
</comment>
<evidence type="ECO:0000259" key="3">
    <source>
        <dbReference type="Pfam" id="PF26360"/>
    </source>
</evidence>
<evidence type="ECO:0000313" key="7">
    <source>
        <dbReference type="Proteomes" id="UP000772186"/>
    </source>
</evidence>
<evidence type="ECO:0000256" key="1">
    <source>
        <dbReference type="ARBA" id="ARBA00022581"/>
    </source>
</evidence>
<dbReference type="InterPro" id="IPR058861">
    <property type="entry name" value="MIB_arm"/>
</dbReference>
<dbReference type="NCBIfam" id="TIGR04526">
    <property type="entry name" value="predic_Ig_block"/>
    <property type="match status" value="1"/>
</dbReference>
<feature type="compositionally biased region" description="Basic and acidic residues" evidence="2">
    <location>
        <begin position="113"/>
        <end position="126"/>
    </location>
</feature>
<name>A0A953NGX7_9MOLU</name>
<dbReference type="EMBL" id="JAIQBY010000043">
    <property type="protein sequence ID" value="MBZ4195670.1"/>
    <property type="molecule type" value="Genomic_DNA"/>
</dbReference>
<organism evidence="6 7">
    <name type="scientific">Mycoplasma tauri</name>
    <dbReference type="NCBI Taxonomy" id="547987"/>
    <lineage>
        <taxon>Bacteria</taxon>
        <taxon>Bacillati</taxon>
        <taxon>Mycoplasmatota</taxon>
        <taxon>Mollicutes</taxon>
        <taxon>Mycoplasmataceae</taxon>
        <taxon>Mycoplasma</taxon>
    </lineage>
</organism>